<keyword evidence="5" id="KW-0862">Zinc</keyword>
<dbReference type="NCBIfam" id="TIGR01430">
    <property type="entry name" value="aden_deam"/>
    <property type="match status" value="1"/>
</dbReference>
<name>A0A1N6RV22_9RHOB</name>
<evidence type="ECO:0000313" key="7">
    <source>
        <dbReference type="EMBL" id="SIQ32740.1"/>
    </source>
</evidence>
<evidence type="ECO:0000256" key="1">
    <source>
        <dbReference type="ARBA" id="ARBA00001947"/>
    </source>
</evidence>
<comment type="similarity">
    <text evidence="2">Belongs to the metallo-dependent hydrolases superfamily. Adenosine and AMP deaminases family.</text>
</comment>
<dbReference type="GO" id="GO:0046872">
    <property type="term" value="F:metal ion binding"/>
    <property type="evidence" value="ECO:0007669"/>
    <property type="project" value="UniProtKB-KW"/>
</dbReference>
<dbReference type="InterPro" id="IPR006330">
    <property type="entry name" value="Ado/ade_deaminase"/>
</dbReference>
<keyword evidence="3" id="KW-0479">Metal-binding</keyword>
<keyword evidence="4" id="KW-0378">Hydrolase</keyword>
<dbReference type="GO" id="GO:0019239">
    <property type="term" value="F:deaminase activity"/>
    <property type="evidence" value="ECO:0007669"/>
    <property type="project" value="InterPro"/>
</dbReference>
<dbReference type="Pfam" id="PF00962">
    <property type="entry name" value="A_deaminase"/>
    <property type="match status" value="1"/>
</dbReference>
<dbReference type="Gene3D" id="3.20.20.140">
    <property type="entry name" value="Metal-dependent hydrolases"/>
    <property type="match status" value="1"/>
</dbReference>
<accession>A0A1N6RV22</accession>
<sequence>MKSLKKIELHLHLEGAAPPGFIRALAAEKHRDIGGIFDECGAYAWRDFKDFLRVYEAAASVLATPRDYARLLSEVLAQCADQGAIYAELFVSPEFCGGADLPAWRDYLAAMEEAAAQAERDGIASRAVLTCIRHFGPERARKTAICAAETSGGWVAGLGIAGAEDVGELADFAWAFDCAREAGLGLTAHAGEWRGPQSIRAALALGVTRIGHGIRAVEDAALLRDLAERGITLELCPGSNVALGLVRDWAAHPIARLADAGVRVTVSTDDPPFFHTTLSQEYQRLADAFGWAEAEFRQMNLWAVDAAFCDPTTRTRLRKELT</sequence>
<dbReference type="EMBL" id="FTMK01000006">
    <property type="protein sequence ID" value="SIQ32740.1"/>
    <property type="molecule type" value="Genomic_DNA"/>
</dbReference>
<dbReference type="PANTHER" id="PTHR43114:SF6">
    <property type="entry name" value="ADENINE DEAMINASE"/>
    <property type="match status" value="1"/>
</dbReference>
<gene>
    <name evidence="7" type="ORF">SAMN05421641_106100</name>
</gene>
<dbReference type="RefSeq" id="WP_149765135.1">
    <property type="nucleotide sequence ID" value="NZ_FTMK01000006.1"/>
</dbReference>
<evidence type="ECO:0000256" key="4">
    <source>
        <dbReference type="ARBA" id="ARBA00022801"/>
    </source>
</evidence>
<dbReference type="InterPro" id="IPR032466">
    <property type="entry name" value="Metal_Hydrolase"/>
</dbReference>
<dbReference type="SUPFAM" id="SSF51556">
    <property type="entry name" value="Metallo-dependent hydrolases"/>
    <property type="match status" value="1"/>
</dbReference>
<evidence type="ECO:0000256" key="3">
    <source>
        <dbReference type="ARBA" id="ARBA00022723"/>
    </source>
</evidence>
<protein>
    <submittedName>
        <fullName evidence="7">Adenosine deaminase</fullName>
    </submittedName>
</protein>
<dbReference type="GO" id="GO:0016814">
    <property type="term" value="F:hydrolase activity, acting on carbon-nitrogen (but not peptide) bonds, in cyclic amidines"/>
    <property type="evidence" value="ECO:0007669"/>
    <property type="project" value="UniProtKB-ARBA"/>
</dbReference>
<dbReference type="PANTHER" id="PTHR43114">
    <property type="entry name" value="ADENINE DEAMINASE"/>
    <property type="match status" value="1"/>
</dbReference>
<reference evidence="7 8" key="1">
    <citation type="submission" date="2017-01" db="EMBL/GenBank/DDBJ databases">
        <authorList>
            <person name="Varghese N."/>
            <person name="Submissions S."/>
        </authorList>
    </citation>
    <scope>NUCLEOTIDE SEQUENCE [LARGE SCALE GENOMIC DNA]</scope>
    <source>
        <strain evidence="7 8">ATCC 700171</strain>
    </source>
</reference>
<evidence type="ECO:0000259" key="6">
    <source>
        <dbReference type="Pfam" id="PF00962"/>
    </source>
</evidence>
<evidence type="ECO:0000313" key="8">
    <source>
        <dbReference type="Proteomes" id="UP000323956"/>
    </source>
</evidence>
<dbReference type="Proteomes" id="UP000323956">
    <property type="component" value="Unassembled WGS sequence"/>
</dbReference>
<dbReference type="InterPro" id="IPR001365">
    <property type="entry name" value="A_deaminase_dom"/>
</dbReference>
<proteinExistence type="inferred from homology"/>
<organism evidence="7 8">
    <name type="scientific">Paracoccus thiocyanatus</name>
    <dbReference type="NCBI Taxonomy" id="34006"/>
    <lineage>
        <taxon>Bacteria</taxon>
        <taxon>Pseudomonadati</taxon>
        <taxon>Pseudomonadota</taxon>
        <taxon>Alphaproteobacteria</taxon>
        <taxon>Rhodobacterales</taxon>
        <taxon>Paracoccaceae</taxon>
        <taxon>Paracoccus</taxon>
    </lineage>
</organism>
<evidence type="ECO:0000256" key="5">
    <source>
        <dbReference type="ARBA" id="ARBA00022833"/>
    </source>
</evidence>
<feature type="domain" description="Adenosine deaminase" evidence="6">
    <location>
        <begin position="6"/>
        <end position="321"/>
    </location>
</feature>
<evidence type="ECO:0000256" key="2">
    <source>
        <dbReference type="ARBA" id="ARBA00006676"/>
    </source>
</evidence>
<comment type="cofactor">
    <cofactor evidence="1">
        <name>Zn(2+)</name>
        <dbReference type="ChEBI" id="CHEBI:29105"/>
    </cofactor>
</comment>
<dbReference type="OrthoDB" id="105475at2"/>
<dbReference type="NCBIfam" id="NF006848">
    <property type="entry name" value="PRK09358.1-3"/>
    <property type="match status" value="1"/>
</dbReference>
<dbReference type="AlphaFoldDB" id="A0A1N6RV22"/>